<reference evidence="1" key="2">
    <citation type="submission" date="2015-06" db="UniProtKB">
        <authorList>
            <consortium name="EnsemblProtists"/>
        </authorList>
    </citation>
    <scope>IDENTIFICATION</scope>
    <source>
        <strain evidence="1">Emoy2</strain>
    </source>
</reference>
<dbReference type="InParanoid" id="M4BTC6"/>
<organism evidence="1 2">
    <name type="scientific">Hyaloperonospora arabidopsidis (strain Emoy2)</name>
    <name type="common">Downy mildew agent</name>
    <name type="synonym">Peronospora arabidopsidis</name>
    <dbReference type="NCBI Taxonomy" id="559515"/>
    <lineage>
        <taxon>Eukaryota</taxon>
        <taxon>Sar</taxon>
        <taxon>Stramenopiles</taxon>
        <taxon>Oomycota</taxon>
        <taxon>Peronosporomycetes</taxon>
        <taxon>Peronosporales</taxon>
        <taxon>Peronosporaceae</taxon>
        <taxon>Hyaloperonospora</taxon>
    </lineage>
</organism>
<dbReference type="EMBL" id="JH597840">
    <property type="status" value="NOT_ANNOTATED_CDS"/>
    <property type="molecule type" value="Genomic_DNA"/>
</dbReference>
<dbReference type="HOGENOM" id="CLU_3145658_0_0_1"/>
<accession>M4BTC6</accession>
<dbReference type="AlphaFoldDB" id="M4BTC6"/>
<proteinExistence type="predicted"/>
<protein>
    <submittedName>
        <fullName evidence="1">Uncharacterized protein</fullName>
    </submittedName>
</protein>
<name>M4BTC6_HYAAE</name>
<dbReference type="VEuPathDB" id="FungiDB:HpaG809711"/>
<keyword evidence="2" id="KW-1185">Reference proteome</keyword>
<evidence type="ECO:0000313" key="2">
    <source>
        <dbReference type="Proteomes" id="UP000011713"/>
    </source>
</evidence>
<reference evidence="2" key="1">
    <citation type="journal article" date="2010" name="Science">
        <title>Signatures of adaptation to obligate biotrophy in the Hyaloperonospora arabidopsidis genome.</title>
        <authorList>
            <person name="Baxter L."/>
            <person name="Tripathy S."/>
            <person name="Ishaque N."/>
            <person name="Boot N."/>
            <person name="Cabral A."/>
            <person name="Kemen E."/>
            <person name="Thines M."/>
            <person name="Ah-Fong A."/>
            <person name="Anderson R."/>
            <person name="Badejoko W."/>
            <person name="Bittner-Eddy P."/>
            <person name="Boore J.L."/>
            <person name="Chibucos M.C."/>
            <person name="Coates M."/>
            <person name="Dehal P."/>
            <person name="Delehaunty K."/>
            <person name="Dong S."/>
            <person name="Downton P."/>
            <person name="Dumas B."/>
            <person name="Fabro G."/>
            <person name="Fronick C."/>
            <person name="Fuerstenberg S.I."/>
            <person name="Fulton L."/>
            <person name="Gaulin E."/>
            <person name="Govers F."/>
            <person name="Hughes L."/>
            <person name="Humphray S."/>
            <person name="Jiang R.H."/>
            <person name="Judelson H."/>
            <person name="Kamoun S."/>
            <person name="Kyung K."/>
            <person name="Meijer H."/>
            <person name="Minx P."/>
            <person name="Morris P."/>
            <person name="Nelson J."/>
            <person name="Phuntumart V."/>
            <person name="Qutob D."/>
            <person name="Rehmany A."/>
            <person name="Rougon-Cardoso A."/>
            <person name="Ryden P."/>
            <person name="Torto-Alalibo T."/>
            <person name="Studholme D."/>
            <person name="Wang Y."/>
            <person name="Win J."/>
            <person name="Wood J."/>
            <person name="Clifton S.W."/>
            <person name="Rogers J."/>
            <person name="Van den Ackerveken G."/>
            <person name="Jones J.D."/>
            <person name="McDowell J.M."/>
            <person name="Beynon J."/>
            <person name="Tyler B.M."/>
        </authorList>
    </citation>
    <scope>NUCLEOTIDE SEQUENCE [LARGE SCALE GENOMIC DNA]</scope>
    <source>
        <strain evidence="2">Emoy2</strain>
    </source>
</reference>
<dbReference type="Proteomes" id="UP000011713">
    <property type="component" value="Unassembled WGS sequence"/>
</dbReference>
<sequence>MGEPRSGFCRGRAALLITSCRRVRHKEIYARFFVSSPAAVNNSLPARTL</sequence>
<evidence type="ECO:0000313" key="1">
    <source>
        <dbReference type="EnsemblProtists" id="HpaP809711"/>
    </source>
</evidence>
<dbReference type="EnsemblProtists" id="HpaT809711">
    <property type="protein sequence ID" value="HpaP809711"/>
    <property type="gene ID" value="HpaG809711"/>
</dbReference>